<protein>
    <recommendedName>
        <fullName evidence="4">Lipoprotein</fullName>
    </recommendedName>
</protein>
<evidence type="ECO:0000313" key="3">
    <source>
        <dbReference type="Proteomes" id="UP000035763"/>
    </source>
</evidence>
<keyword evidence="1" id="KW-0732">Signal</keyword>
<accession>W6JY15</accession>
<feature type="signal peptide" evidence="1">
    <location>
        <begin position="1"/>
        <end position="18"/>
    </location>
</feature>
<sequence>MRSSAARVGLATVSILVAAPAGCGNAVTTDVVGMTGVTADAQGRPVVIVAACGAAYDRIAVSDMLDRSTVPATQVNETLLTMTRETPLTGTETVSLTDPLAPWSASKRFEPTEPDGIDVAAFAEGEDRTTTSVMVTRAEYQQVSADVVLVRQGERWTRAQFDARACDRDSWPEVTIS</sequence>
<reference evidence="2 3" key="1">
    <citation type="journal article" date="2013" name="ISME J.">
        <title>A metabolic model for members of the genus Tetrasphaera involved in enhanced biological phosphorus removal.</title>
        <authorList>
            <person name="Kristiansen R."/>
            <person name="Nguyen H.T.T."/>
            <person name="Saunders A.M."/>
            <person name="Nielsen J.L."/>
            <person name="Wimmer R."/>
            <person name="Le V.Q."/>
            <person name="McIlroy S.J."/>
            <person name="Petrovski S."/>
            <person name="Seviour R.J."/>
            <person name="Calteau A."/>
            <person name="Nielsen K.L."/>
            <person name="Nielsen P.H."/>
        </authorList>
    </citation>
    <scope>NUCLEOTIDE SEQUENCE [LARGE SCALE GENOMIC DNA]</scope>
    <source>
        <strain evidence="2 3">Ben110</strain>
    </source>
</reference>
<name>W6JY15_9MICO</name>
<evidence type="ECO:0008006" key="4">
    <source>
        <dbReference type="Google" id="ProtNLM"/>
    </source>
</evidence>
<gene>
    <name evidence="2" type="ORF">BN11_3070004</name>
</gene>
<dbReference type="RefSeq" id="WP_048699289.1">
    <property type="nucleotide sequence ID" value="NZ_HG764815.1"/>
</dbReference>
<dbReference type="OrthoDB" id="9906897at2"/>
<dbReference type="EMBL" id="CAJA01000232">
    <property type="protein sequence ID" value="CCH73641.1"/>
    <property type="molecule type" value="Genomic_DNA"/>
</dbReference>
<evidence type="ECO:0000313" key="2">
    <source>
        <dbReference type="EMBL" id="CCH73641.1"/>
    </source>
</evidence>
<comment type="caution">
    <text evidence="2">The sequence shown here is derived from an EMBL/GenBank/DDBJ whole genome shotgun (WGS) entry which is preliminary data.</text>
</comment>
<proteinExistence type="predicted"/>
<organism evidence="2 3">
    <name type="scientific">Nostocoides australiense Ben110</name>
    <dbReference type="NCBI Taxonomy" id="1193182"/>
    <lineage>
        <taxon>Bacteria</taxon>
        <taxon>Bacillati</taxon>
        <taxon>Actinomycetota</taxon>
        <taxon>Actinomycetes</taxon>
        <taxon>Micrococcales</taxon>
        <taxon>Intrasporangiaceae</taxon>
        <taxon>Nostocoides</taxon>
    </lineage>
</organism>
<keyword evidence="3" id="KW-1185">Reference proteome</keyword>
<dbReference type="AlphaFoldDB" id="W6JY15"/>
<dbReference type="Proteomes" id="UP000035763">
    <property type="component" value="Unassembled WGS sequence"/>
</dbReference>
<evidence type="ECO:0000256" key="1">
    <source>
        <dbReference type="SAM" id="SignalP"/>
    </source>
</evidence>
<feature type="chain" id="PRO_5039053148" description="Lipoprotein" evidence="1">
    <location>
        <begin position="19"/>
        <end position="177"/>
    </location>
</feature>